<evidence type="ECO:0000256" key="1">
    <source>
        <dbReference type="SAM" id="Phobius"/>
    </source>
</evidence>
<name>A0A4Y2GLW9_ARAVE</name>
<feature type="transmembrane region" description="Helical" evidence="1">
    <location>
        <begin position="106"/>
        <end position="131"/>
    </location>
</feature>
<dbReference type="Proteomes" id="UP000499080">
    <property type="component" value="Unassembled WGS sequence"/>
</dbReference>
<keyword evidence="1" id="KW-0472">Membrane</keyword>
<sequence length="138" mass="15677">MSGFNQSARRVCKERRKFVLFIGNYGSCAILSEQYRWFSSALSDRSCSLRSGLRFIRAAAEPKRNAGCYGLSCQFHEVDLVKGSCVGWKQRCETPLWFSAEHARGATVLITLIWVIAFLQELKAMAGVLLFKTVFLRR</sequence>
<dbReference type="EMBL" id="BGPR01099553">
    <property type="protein sequence ID" value="GBM53084.1"/>
    <property type="molecule type" value="Genomic_DNA"/>
</dbReference>
<keyword evidence="1" id="KW-1133">Transmembrane helix</keyword>
<evidence type="ECO:0000313" key="2">
    <source>
        <dbReference type="EMBL" id="GBM53084.1"/>
    </source>
</evidence>
<reference evidence="2 3" key="1">
    <citation type="journal article" date="2019" name="Sci. Rep.">
        <title>Orb-weaving spider Araneus ventricosus genome elucidates the spidroin gene catalogue.</title>
        <authorList>
            <person name="Kono N."/>
            <person name="Nakamura H."/>
            <person name="Ohtoshi R."/>
            <person name="Moran D.A.P."/>
            <person name="Shinohara A."/>
            <person name="Yoshida Y."/>
            <person name="Fujiwara M."/>
            <person name="Mori M."/>
            <person name="Tomita M."/>
            <person name="Arakawa K."/>
        </authorList>
    </citation>
    <scope>NUCLEOTIDE SEQUENCE [LARGE SCALE GENOMIC DNA]</scope>
</reference>
<proteinExistence type="predicted"/>
<keyword evidence="1" id="KW-0812">Transmembrane</keyword>
<evidence type="ECO:0000313" key="3">
    <source>
        <dbReference type="Proteomes" id="UP000499080"/>
    </source>
</evidence>
<protein>
    <submittedName>
        <fullName evidence="2">Uncharacterized protein</fullName>
    </submittedName>
</protein>
<keyword evidence="3" id="KW-1185">Reference proteome</keyword>
<accession>A0A4Y2GLW9</accession>
<dbReference type="AlphaFoldDB" id="A0A4Y2GLW9"/>
<organism evidence="2 3">
    <name type="scientific">Araneus ventricosus</name>
    <name type="common">Orbweaver spider</name>
    <name type="synonym">Epeira ventricosa</name>
    <dbReference type="NCBI Taxonomy" id="182803"/>
    <lineage>
        <taxon>Eukaryota</taxon>
        <taxon>Metazoa</taxon>
        <taxon>Ecdysozoa</taxon>
        <taxon>Arthropoda</taxon>
        <taxon>Chelicerata</taxon>
        <taxon>Arachnida</taxon>
        <taxon>Araneae</taxon>
        <taxon>Araneomorphae</taxon>
        <taxon>Entelegynae</taxon>
        <taxon>Araneoidea</taxon>
        <taxon>Araneidae</taxon>
        <taxon>Araneus</taxon>
    </lineage>
</organism>
<comment type="caution">
    <text evidence="2">The sequence shown here is derived from an EMBL/GenBank/DDBJ whole genome shotgun (WGS) entry which is preliminary data.</text>
</comment>
<gene>
    <name evidence="2" type="ORF">AVEN_153438_1</name>
</gene>